<dbReference type="AlphaFoldDB" id="A0A0N4UFF9"/>
<sequence length="201" mass="23716">MSYIFIHYLFLFIFEKFILGDCEDLVSYRNFLRLLLPDRNLRFLLSESNQVGAWIDLNQLADNLLNEIFIFMENCSMRPSKISLDFRFLKFFLLFILLSLRAFTIASRPHSMRVLKALFPGIAFVQWWKNSISLEQLSLRDSDSVRETFLYRLSLNNSLGLFKYVLLVGSYNDAYVPYHSALIQHCKVGFQFLNGFNEIFL</sequence>
<keyword evidence="1" id="KW-0732">Signal</keyword>
<reference evidence="3 5" key="2">
    <citation type="submission" date="2018-11" db="EMBL/GenBank/DDBJ databases">
        <authorList>
            <consortium name="Pathogen Informatics"/>
        </authorList>
    </citation>
    <scope>NUCLEOTIDE SEQUENCE [LARGE SCALE GENOMIC DNA]</scope>
</reference>
<dbReference type="OrthoDB" id="273452at2759"/>
<evidence type="ECO:0000259" key="2">
    <source>
        <dbReference type="Pfam" id="PF05057"/>
    </source>
</evidence>
<dbReference type="Proteomes" id="UP000274756">
    <property type="component" value="Unassembled WGS sequence"/>
</dbReference>
<feature type="signal peptide" evidence="1">
    <location>
        <begin position="1"/>
        <end position="20"/>
    </location>
</feature>
<evidence type="ECO:0000313" key="4">
    <source>
        <dbReference type="Proteomes" id="UP000038040"/>
    </source>
</evidence>
<accession>A0A0N4UFF9</accession>
<feature type="chain" id="PRO_5033229945" evidence="1">
    <location>
        <begin position="21"/>
        <end position="201"/>
    </location>
</feature>
<proteinExistence type="predicted"/>
<dbReference type="PANTHER" id="PTHR12482:SF5">
    <property type="entry name" value="DUF676 DOMAIN-CONTAINING PROTEIN"/>
    <property type="match status" value="1"/>
</dbReference>
<evidence type="ECO:0000256" key="1">
    <source>
        <dbReference type="SAM" id="SignalP"/>
    </source>
</evidence>
<gene>
    <name evidence="3" type="ORF">DME_LOCUS1066</name>
</gene>
<evidence type="ECO:0000313" key="6">
    <source>
        <dbReference type="WBParaSite" id="DME_0000616901-mRNA-1"/>
    </source>
</evidence>
<feature type="domain" description="DUF676" evidence="2">
    <location>
        <begin position="119"/>
        <end position="184"/>
    </location>
</feature>
<protein>
    <submittedName>
        <fullName evidence="6">DUF676 domain-containing protein</fullName>
    </submittedName>
</protein>
<name>A0A0N4UFF9_DRAME</name>
<dbReference type="PANTHER" id="PTHR12482">
    <property type="entry name" value="LIPASE ROG1-RELATED-RELATED"/>
    <property type="match status" value="1"/>
</dbReference>
<dbReference type="WBParaSite" id="DME_0000616901-mRNA-1">
    <property type="protein sequence ID" value="DME_0000616901-mRNA-1"/>
    <property type="gene ID" value="DME_0000616901"/>
</dbReference>
<keyword evidence="5" id="KW-1185">Reference proteome</keyword>
<evidence type="ECO:0000313" key="3">
    <source>
        <dbReference type="EMBL" id="VDN51093.1"/>
    </source>
</evidence>
<dbReference type="Proteomes" id="UP000038040">
    <property type="component" value="Unplaced"/>
</dbReference>
<reference evidence="6" key="1">
    <citation type="submission" date="2017-02" db="UniProtKB">
        <authorList>
            <consortium name="WormBaseParasite"/>
        </authorList>
    </citation>
    <scope>IDENTIFICATION</scope>
</reference>
<evidence type="ECO:0000313" key="5">
    <source>
        <dbReference type="Proteomes" id="UP000274756"/>
    </source>
</evidence>
<dbReference type="InterPro" id="IPR007751">
    <property type="entry name" value="DUF676_lipase-like"/>
</dbReference>
<dbReference type="InterPro" id="IPR044294">
    <property type="entry name" value="Lipase-like"/>
</dbReference>
<dbReference type="EMBL" id="UYYG01000013">
    <property type="protein sequence ID" value="VDN51093.1"/>
    <property type="molecule type" value="Genomic_DNA"/>
</dbReference>
<organism evidence="4 6">
    <name type="scientific">Dracunculus medinensis</name>
    <name type="common">Guinea worm</name>
    <dbReference type="NCBI Taxonomy" id="318479"/>
    <lineage>
        <taxon>Eukaryota</taxon>
        <taxon>Metazoa</taxon>
        <taxon>Ecdysozoa</taxon>
        <taxon>Nematoda</taxon>
        <taxon>Chromadorea</taxon>
        <taxon>Rhabditida</taxon>
        <taxon>Spirurina</taxon>
        <taxon>Dracunculoidea</taxon>
        <taxon>Dracunculidae</taxon>
        <taxon>Dracunculus</taxon>
    </lineage>
</organism>
<dbReference type="Pfam" id="PF05057">
    <property type="entry name" value="DUF676"/>
    <property type="match status" value="1"/>
</dbReference>